<organism evidence="2 3">
    <name type="scientific">Bythopirellula polymerisocia</name>
    <dbReference type="NCBI Taxonomy" id="2528003"/>
    <lineage>
        <taxon>Bacteria</taxon>
        <taxon>Pseudomonadati</taxon>
        <taxon>Planctomycetota</taxon>
        <taxon>Planctomycetia</taxon>
        <taxon>Pirellulales</taxon>
        <taxon>Lacipirellulaceae</taxon>
        <taxon>Bythopirellula</taxon>
    </lineage>
</organism>
<dbReference type="OrthoDB" id="9832149at2"/>
<dbReference type="EMBL" id="SJPS01000011">
    <property type="protein sequence ID" value="TWU21284.1"/>
    <property type="molecule type" value="Genomic_DNA"/>
</dbReference>
<feature type="compositionally biased region" description="Polar residues" evidence="1">
    <location>
        <begin position="351"/>
        <end position="361"/>
    </location>
</feature>
<reference evidence="2 3" key="1">
    <citation type="submission" date="2019-02" db="EMBL/GenBank/DDBJ databases">
        <title>Deep-cultivation of Planctomycetes and their phenomic and genomic characterization uncovers novel biology.</title>
        <authorList>
            <person name="Wiegand S."/>
            <person name="Jogler M."/>
            <person name="Boedeker C."/>
            <person name="Pinto D."/>
            <person name="Vollmers J."/>
            <person name="Rivas-Marin E."/>
            <person name="Kohn T."/>
            <person name="Peeters S.H."/>
            <person name="Heuer A."/>
            <person name="Rast P."/>
            <person name="Oberbeckmann S."/>
            <person name="Bunk B."/>
            <person name="Jeske O."/>
            <person name="Meyerdierks A."/>
            <person name="Storesund J.E."/>
            <person name="Kallscheuer N."/>
            <person name="Luecker S."/>
            <person name="Lage O.M."/>
            <person name="Pohl T."/>
            <person name="Merkel B.J."/>
            <person name="Hornburger P."/>
            <person name="Mueller R.-W."/>
            <person name="Bruemmer F."/>
            <person name="Labrenz M."/>
            <person name="Spormann A.M."/>
            <person name="Op Den Camp H."/>
            <person name="Overmann J."/>
            <person name="Amann R."/>
            <person name="Jetten M.S.M."/>
            <person name="Mascher T."/>
            <person name="Medema M.H."/>
            <person name="Devos D.P."/>
            <person name="Kaster A.-K."/>
            <person name="Ovreas L."/>
            <person name="Rohde M."/>
            <person name="Galperin M.Y."/>
            <person name="Jogler C."/>
        </authorList>
    </citation>
    <scope>NUCLEOTIDE SEQUENCE [LARGE SCALE GENOMIC DNA]</scope>
    <source>
        <strain evidence="2 3">Pla144</strain>
    </source>
</reference>
<feature type="compositionally biased region" description="Polar residues" evidence="1">
    <location>
        <begin position="51"/>
        <end position="63"/>
    </location>
</feature>
<comment type="caution">
    <text evidence="2">The sequence shown here is derived from an EMBL/GenBank/DDBJ whole genome shotgun (WGS) entry which is preliminary data.</text>
</comment>
<feature type="compositionally biased region" description="Basic residues" evidence="1">
    <location>
        <begin position="267"/>
        <end position="279"/>
    </location>
</feature>
<dbReference type="RefSeq" id="WP_146452923.1">
    <property type="nucleotide sequence ID" value="NZ_SJPS01000011.1"/>
</dbReference>
<feature type="compositionally biased region" description="Basic and acidic residues" evidence="1">
    <location>
        <begin position="1"/>
        <end position="11"/>
    </location>
</feature>
<feature type="region of interest" description="Disordered" evidence="1">
    <location>
        <begin position="1"/>
        <end position="150"/>
    </location>
</feature>
<feature type="compositionally biased region" description="Pro residues" evidence="1">
    <location>
        <begin position="78"/>
        <end position="92"/>
    </location>
</feature>
<keyword evidence="3" id="KW-1185">Reference proteome</keyword>
<feature type="compositionally biased region" description="Basic residues" evidence="1">
    <location>
        <begin position="369"/>
        <end position="380"/>
    </location>
</feature>
<feature type="compositionally biased region" description="Acidic residues" evidence="1">
    <location>
        <begin position="305"/>
        <end position="324"/>
    </location>
</feature>
<dbReference type="Proteomes" id="UP000318437">
    <property type="component" value="Unassembled WGS sequence"/>
</dbReference>
<feature type="compositionally biased region" description="Acidic residues" evidence="1">
    <location>
        <begin position="247"/>
        <end position="263"/>
    </location>
</feature>
<feature type="compositionally biased region" description="Basic and acidic residues" evidence="1">
    <location>
        <begin position="93"/>
        <end position="129"/>
    </location>
</feature>
<name>A0A5C6CCV4_9BACT</name>
<evidence type="ECO:0000313" key="3">
    <source>
        <dbReference type="Proteomes" id="UP000318437"/>
    </source>
</evidence>
<feature type="region of interest" description="Disordered" evidence="1">
    <location>
        <begin position="187"/>
        <end position="380"/>
    </location>
</feature>
<protein>
    <submittedName>
        <fullName evidence="2">Uncharacterized protein</fullName>
    </submittedName>
</protein>
<gene>
    <name evidence="2" type="ORF">Pla144_46930</name>
</gene>
<sequence>MSEENKEKSTWDELVGELGVNVTDDALERRQPAPKELPTRRREKGDKVEESQANPSDWESLASSLGIEVPPLAEQPPVEKPVAPPKVAPPKPDTSRSEKTASPEPRAESKRSVKESTVEIEAESERVDSSEFVEQTDEEEGDKSELPRISGEAARSAFDALFAADAASWGSAFVSPRTNVESSFLFTEGEEAVFTEDIPDGAVEEGDEEEEPKRGRRRRRRGGRGRGRSGAKAADEGESDETKESENLDESIGEESTDPESEEAPEKRRRRRRSRGRSRKKDDQDLSSEEEDSQIKKHVASHVSDDDEEDDDEDDEVSYDDDENSSARGGRSSHRNLPTWDEAIGGIVDSNLAQRSKSPANSGSSSSRGRSRGGRRHKKS</sequence>
<feature type="compositionally biased region" description="Acidic residues" evidence="1">
    <location>
        <begin position="188"/>
        <end position="210"/>
    </location>
</feature>
<feature type="compositionally biased region" description="Basic residues" evidence="1">
    <location>
        <begin position="214"/>
        <end position="229"/>
    </location>
</feature>
<proteinExistence type="predicted"/>
<evidence type="ECO:0000313" key="2">
    <source>
        <dbReference type="EMBL" id="TWU21284.1"/>
    </source>
</evidence>
<feature type="compositionally biased region" description="Basic and acidic residues" evidence="1">
    <location>
        <begin position="26"/>
        <end position="50"/>
    </location>
</feature>
<dbReference type="AlphaFoldDB" id="A0A5C6CCV4"/>
<evidence type="ECO:0000256" key="1">
    <source>
        <dbReference type="SAM" id="MobiDB-lite"/>
    </source>
</evidence>
<accession>A0A5C6CCV4</accession>